<evidence type="ECO:0000256" key="1">
    <source>
        <dbReference type="SAM" id="MobiDB-lite"/>
    </source>
</evidence>
<proteinExistence type="predicted"/>
<dbReference type="AlphaFoldDB" id="A0A927FHP3"/>
<evidence type="ECO:0000313" key="2">
    <source>
        <dbReference type="EMBL" id="MBD8050732.1"/>
    </source>
</evidence>
<comment type="caution">
    <text evidence="2">The sequence shown here is derived from an EMBL/GenBank/DDBJ whole genome shotgun (WGS) entry which is preliminary data.</text>
</comment>
<dbReference type="EMBL" id="JACYFT010000002">
    <property type="protein sequence ID" value="MBD8050732.1"/>
    <property type="molecule type" value="Genomic_DNA"/>
</dbReference>
<dbReference type="RefSeq" id="WP_191819216.1">
    <property type="nucleotide sequence ID" value="NZ_JACYFT010000002.1"/>
</dbReference>
<name>A0A927FHP3_9BURK</name>
<dbReference type="Proteomes" id="UP000647424">
    <property type="component" value="Unassembled WGS sequence"/>
</dbReference>
<dbReference type="PROSITE" id="PS51257">
    <property type="entry name" value="PROKAR_LIPOPROTEIN"/>
    <property type="match status" value="1"/>
</dbReference>
<accession>A0A927FHP3</accession>
<protein>
    <recommendedName>
        <fullName evidence="4">Lipoprotein</fullName>
    </recommendedName>
</protein>
<feature type="compositionally biased region" description="Basic and acidic residues" evidence="1">
    <location>
        <begin position="53"/>
        <end position="66"/>
    </location>
</feature>
<keyword evidence="3" id="KW-1185">Reference proteome</keyword>
<evidence type="ECO:0000313" key="3">
    <source>
        <dbReference type="Proteomes" id="UP000647424"/>
    </source>
</evidence>
<reference evidence="2" key="1">
    <citation type="submission" date="2020-09" db="EMBL/GenBank/DDBJ databases">
        <title>Genome seq and assembly of Limnohabitants sp.</title>
        <authorList>
            <person name="Chhetri G."/>
        </authorList>
    </citation>
    <scope>NUCLEOTIDE SEQUENCE</scope>
    <source>
        <strain evidence="2">JUR4</strain>
    </source>
</reference>
<gene>
    <name evidence="2" type="ORF">IC609_09255</name>
</gene>
<feature type="region of interest" description="Disordered" evidence="1">
    <location>
        <begin position="33"/>
        <end position="66"/>
    </location>
</feature>
<evidence type="ECO:0008006" key="4">
    <source>
        <dbReference type="Google" id="ProtNLM"/>
    </source>
</evidence>
<sequence>MNKMVMVLPLLCALAGCGLVSTKAVYEEIRAQEKAKAVGTSTPPNQGLPRYDQYQKERSGLSPELR</sequence>
<organism evidence="2 3">
    <name type="scientific">Limnohabitans radicicola</name>
    <dbReference type="NCBI Taxonomy" id="2771427"/>
    <lineage>
        <taxon>Bacteria</taxon>
        <taxon>Pseudomonadati</taxon>
        <taxon>Pseudomonadota</taxon>
        <taxon>Betaproteobacteria</taxon>
        <taxon>Burkholderiales</taxon>
        <taxon>Comamonadaceae</taxon>
        <taxon>Limnohabitans</taxon>
    </lineage>
</organism>